<gene>
    <name evidence="11" type="ORF">PCS_03359</name>
</gene>
<protein>
    <submittedName>
        <fullName evidence="11">Methyl-accepting chemotaxis sensory transducer</fullName>
    </submittedName>
</protein>
<dbReference type="Pfam" id="PF00672">
    <property type="entry name" value="HAMP"/>
    <property type="match status" value="1"/>
</dbReference>
<dbReference type="InterPro" id="IPR004089">
    <property type="entry name" value="MCPsignal_dom"/>
</dbReference>
<dbReference type="SMART" id="SM00304">
    <property type="entry name" value="HAMP"/>
    <property type="match status" value="1"/>
</dbReference>
<reference evidence="11 12" key="1">
    <citation type="journal article" date="2013" name="Genome Announc.">
        <title>Draft Genome Sequence for Desulfovibrio africanus Strain PCS.</title>
        <authorList>
            <person name="Brown S.D."/>
            <person name="Utturkar S.M."/>
            <person name="Arkin A.P."/>
            <person name="Deutschbauer A.M."/>
            <person name="Elias D.A."/>
            <person name="Hazen T.C."/>
            <person name="Chakraborty R."/>
        </authorList>
    </citation>
    <scope>NUCLEOTIDE SEQUENCE [LARGE SCALE GENOMIC DNA]</scope>
    <source>
        <strain evidence="11 12">PCS</strain>
    </source>
</reference>
<dbReference type="SUPFAM" id="SSF58104">
    <property type="entry name" value="Methyl-accepting chemotaxis protein (MCP) signaling domain"/>
    <property type="match status" value="1"/>
</dbReference>
<name>M5PZI0_DESAF</name>
<dbReference type="PROSITE" id="PS50885">
    <property type="entry name" value="HAMP"/>
    <property type="match status" value="1"/>
</dbReference>
<evidence type="ECO:0000256" key="1">
    <source>
        <dbReference type="ARBA" id="ARBA00004370"/>
    </source>
</evidence>
<dbReference type="Pfam" id="PF16591">
    <property type="entry name" value="HBM"/>
    <property type="match status" value="1"/>
</dbReference>
<dbReference type="AlphaFoldDB" id="M5PZI0"/>
<dbReference type="PROSITE" id="PS50111">
    <property type="entry name" value="CHEMOTAXIS_TRANSDUC_2"/>
    <property type="match status" value="1"/>
</dbReference>
<evidence type="ECO:0000256" key="6">
    <source>
        <dbReference type="SAM" id="MobiDB-lite"/>
    </source>
</evidence>
<evidence type="ECO:0000313" key="12">
    <source>
        <dbReference type="Proteomes" id="UP000011922"/>
    </source>
</evidence>
<keyword evidence="7" id="KW-0812">Transmembrane</keyword>
<evidence type="ECO:0000256" key="2">
    <source>
        <dbReference type="ARBA" id="ARBA00022500"/>
    </source>
</evidence>
<dbReference type="InterPro" id="IPR003660">
    <property type="entry name" value="HAMP_dom"/>
</dbReference>
<comment type="similarity">
    <text evidence="3">Belongs to the methyl-accepting chemotaxis (MCP) protein family.</text>
</comment>
<dbReference type="GO" id="GO:0005886">
    <property type="term" value="C:plasma membrane"/>
    <property type="evidence" value="ECO:0007669"/>
    <property type="project" value="TreeGrafter"/>
</dbReference>
<proteinExistence type="inferred from homology"/>
<evidence type="ECO:0000259" key="9">
    <source>
        <dbReference type="PROSITE" id="PS50885"/>
    </source>
</evidence>
<dbReference type="InterPro" id="IPR032255">
    <property type="entry name" value="HBM"/>
</dbReference>
<dbReference type="PANTHER" id="PTHR43531">
    <property type="entry name" value="PROTEIN ICFG"/>
    <property type="match status" value="1"/>
</dbReference>
<comment type="caution">
    <text evidence="11">The sequence shown here is derived from an EMBL/GenBank/DDBJ whole genome shotgun (WGS) entry which is preliminary data.</text>
</comment>
<keyword evidence="7" id="KW-0472">Membrane</keyword>
<feature type="compositionally biased region" description="Low complexity" evidence="6">
    <location>
        <begin position="381"/>
        <end position="394"/>
    </location>
</feature>
<keyword evidence="5" id="KW-0175">Coiled coil</keyword>
<evidence type="ECO:0000259" key="8">
    <source>
        <dbReference type="PROSITE" id="PS50111"/>
    </source>
</evidence>
<feature type="region of interest" description="Disordered" evidence="6">
    <location>
        <begin position="612"/>
        <end position="667"/>
    </location>
</feature>
<dbReference type="GO" id="GO:0006935">
    <property type="term" value="P:chemotaxis"/>
    <property type="evidence" value="ECO:0007669"/>
    <property type="project" value="UniProtKB-KW"/>
</dbReference>
<evidence type="ECO:0000256" key="5">
    <source>
        <dbReference type="SAM" id="Coils"/>
    </source>
</evidence>
<feature type="domain" description="HBM" evidence="10">
    <location>
        <begin position="38"/>
        <end position="291"/>
    </location>
</feature>
<evidence type="ECO:0000313" key="11">
    <source>
        <dbReference type="EMBL" id="EMG35876.1"/>
    </source>
</evidence>
<feature type="coiled-coil region" evidence="5">
    <location>
        <begin position="561"/>
        <end position="599"/>
    </location>
</feature>
<feature type="transmembrane region" description="Helical" evidence="7">
    <location>
        <begin position="297"/>
        <end position="317"/>
    </location>
</feature>
<sequence length="667" mass="72019">MFKNLNIKSKLSLGFGLVLVLTLTVAVMGMYGLSSVSDRTSKVQSVTTAMLEMEDIQGVVKDYMSAGRAEDKAAAAKSMLELKQFVAQSKASFADIEDIKELDEVIASVEAYEKAFGEYAALNESTAEQFKVWYDVNTEFFAIGAEVRDKLVAPALQRAGDNAREIIQWTSISDSFNQDVSRSYLLMRISAIYFIMRKTDATWADFQRDLTAQIEGIRRWRAKGAGVPQVQALADKLDKAVERYAAAGAKFRENVLRQEEARKQMVANAGKLNEKGEALLQGQEQKMHAQISASNTAIVAGTAVALLLGLIAALLIVRSIIGPVNQGVEFAKKLAEGDFTTKLSVTQRDEMGMLSLALNGMVEKLREIVTEVRGAADNVASGSEELSSTSESMSQGATEQAASVEEVSSSMEEMAANIHQNADNARQTEKIALKTASDAREGGEAVGQTVSAMKEIADKISIIEEIARQTNLLALNAAIEAARAGEHGKGFAVVAAEVRKLAERSGTAAGEISDLSSTSVQVAEKAGEMLRRIVPDIQKTAELVQEIAAASQEQSSGAEQINKALQQLDSVVQQNASAAEETASTSEELSSQAEQLQQSIAFFRLDNIGGSSARRAPTLSSPARNFKPLQRPATTKPNPSGAIQLRMNDMRVGRDEHGNEDLEFEKF</sequence>
<dbReference type="GO" id="GO:0007165">
    <property type="term" value="P:signal transduction"/>
    <property type="evidence" value="ECO:0007669"/>
    <property type="project" value="UniProtKB-KW"/>
</dbReference>
<keyword evidence="2" id="KW-0145">Chemotaxis</keyword>
<dbReference type="PROSITE" id="PS51753">
    <property type="entry name" value="HBM"/>
    <property type="match status" value="1"/>
</dbReference>
<feature type="domain" description="HAMP" evidence="9">
    <location>
        <begin position="318"/>
        <end position="370"/>
    </location>
</feature>
<dbReference type="SMART" id="SM01358">
    <property type="entry name" value="HBM"/>
    <property type="match status" value="1"/>
</dbReference>
<dbReference type="RefSeq" id="WP_005989297.1">
    <property type="nucleotide sequence ID" value="NZ_AOSV01000038.1"/>
</dbReference>
<dbReference type="Proteomes" id="UP000011922">
    <property type="component" value="Unassembled WGS sequence"/>
</dbReference>
<feature type="region of interest" description="Disordered" evidence="6">
    <location>
        <begin position="379"/>
        <end position="411"/>
    </location>
</feature>
<dbReference type="Pfam" id="PF00015">
    <property type="entry name" value="MCPsignal"/>
    <property type="match status" value="1"/>
</dbReference>
<evidence type="ECO:0000256" key="4">
    <source>
        <dbReference type="PROSITE-ProRule" id="PRU00284"/>
    </source>
</evidence>
<keyword evidence="4" id="KW-0807">Transducer</keyword>
<dbReference type="SMART" id="SM00283">
    <property type="entry name" value="MA"/>
    <property type="match status" value="1"/>
</dbReference>
<dbReference type="InterPro" id="IPR051310">
    <property type="entry name" value="MCP_chemotaxis"/>
</dbReference>
<feature type="compositionally biased region" description="Low complexity" evidence="6">
    <location>
        <begin position="401"/>
        <end position="411"/>
    </location>
</feature>
<dbReference type="Gene3D" id="1.10.287.950">
    <property type="entry name" value="Methyl-accepting chemotaxis protein"/>
    <property type="match status" value="1"/>
</dbReference>
<organism evidence="11 12">
    <name type="scientific">Desulfocurvibacter africanus PCS</name>
    <dbReference type="NCBI Taxonomy" id="1262666"/>
    <lineage>
        <taxon>Bacteria</taxon>
        <taxon>Pseudomonadati</taxon>
        <taxon>Thermodesulfobacteriota</taxon>
        <taxon>Desulfovibrionia</taxon>
        <taxon>Desulfovibrionales</taxon>
        <taxon>Desulfovibrionaceae</taxon>
        <taxon>Desulfocurvibacter</taxon>
    </lineage>
</organism>
<feature type="compositionally biased region" description="Basic and acidic residues" evidence="6">
    <location>
        <begin position="648"/>
        <end position="667"/>
    </location>
</feature>
<accession>M5PZI0</accession>
<dbReference type="CDD" id="cd11386">
    <property type="entry name" value="MCP_signal"/>
    <property type="match status" value="1"/>
</dbReference>
<dbReference type="FunFam" id="1.10.287.950:FF:000001">
    <property type="entry name" value="Methyl-accepting chemotaxis sensory transducer"/>
    <property type="match status" value="1"/>
</dbReference>
<dbReference type="PATRIC" id="fig|1262666.3.peg.3413"/>
<dbReference type="OrthoDB" id="5415757at2"/>
<dbReference type="PANTHER" id="PTHR43531:SF11">
    <property type="entry name" value="METHYL-ACCEPTING CHEMOTAXIS PROTEIN 3"/>
    <property type="match status" value="1"/>
</dbReference>
<comment type="subcellular location">
    <subcellularLocation>
        <location evidence="1">Membrane</location>
    </subcellularLocation>
</comment>
<feature type="domain" description="Methyl-accepting transducer" evidence="8">
    <location>
        <begin position="375"/>
        <end position="590"/>
    </location>
</feature>
<dbReference type="EMBL" id="AOSV01000038">
    <property type="protein sequence ID" value="EMG35876.1"/>
    <property type="molecule type" value="Genomic_DNA"/>
</dbReference>
<evidence type="ECO:0000256" key="7">
    <source>
        <dbReference type="SAM" id="Phobius"/>
    </source>
</evidence>
<feature type="transmembrane region" description="Helical" evidence="7">
    <location>
        <begin position="12"/>
        <end position="33"/>
    </location>
</feature>
<evidence type="ECO:0000256" key="3">
    <source>
        <dbReference type="ARBA" id="ARBA00029447"/>
    </source>
</evidence>
<dbReference type="GO" id="GO:0004888">
    <property type="term" value="F:transmembrane signaling receptor activity"/>
    <property type="evidence" value="ECO:0007669"/>
    <property type="project" value="TreeGrafter"/>
</dbReference>
<dbReference type="CDD" id="cd06225">
    <property type="entry name" value="HAMP"/>
    <property type="match status" value="1"/>
</dbReference>
<keyword evidence="7" id="KW-1133">Transmembrane helix</keyword>
<evidence type="ECO:0000259" key="10">
    <source>
        <dbReference type="PROSITE" id="PS51753"/>
    </source>
</evidence>